<name>A0A4Q5MVN4_9MICO</name>
<comment type="caution">
    <text evidence="1">The sequence shown here is derived from an EMBL/GenBank/DDBJ whole genome shotgun (WGS) entry which is preliminary data.</text>
</comment>
<keyword evidence="2" id="KW-1185">Reference proteome</keyword>
<dbReference type="AlphaFoldDB" id="A0A4Q5MVN4"/>
<gene>
    <name evidence="1" type="ORF">EUA98_18230</name>
</gene>
<protein>
    <recommendedName>
        <fullName evidence="3">DUF4913 domain-containing protein</fullName>
    </recommendedName>
</protein>
<evidence type="ECO:0000313" key="2">
    <source>
        <dbReference type="Proteomes" id="UP000293764"/>
    </source>
</evidence>
<dbReference type="EMBL" id="SDWW01000066">
    <property type="protein sequence ID" value="RYV49539.1"/>
    <property type="molecule type" value="Genomic_DNA"/>
</dbReference>
<sequence>MTTTGSSPDPKPRAIYSAQTIRWPYLDEEKSAEQLAELTDWVWWLTWRFNLDHRTVPDCWNQHGAVIEELSALYTAWQTAYAQTADGDSPLAWMNQFTNARHRLNDCVARAGCRAGEHRPVKSRVPKR</sequence>
<dbReference type="Proteomes" id="UP000293764">
    <property type="component" value="Unassembled WGS sequence"/>
</dbReference>
<evidence type="ECO:0008006" key="3">
    <source>
        <dbReference type="Google" id="ProtNLM"/>
    </source>
</evidence>
<dbReference type="RefSeq" id="WP_130104117.1">
    <property type="nucleotide sequence ID" value="NZ_SDWW01000066.1"/>
</dbReference>
<accession>A0A4Q5MVN4</accession>
<dbReference type="OrthoDB" id="3535759at2"/>
<evidence type="ECO:0000313" key="1">
    <source>
        <dbReference type="EMBL" id="RYV49539.1"/>
    </source>
</evidence>
<proteinExistence type="predicted"/>
<reference evidence="1 2" key="1">
    <citation type="submission" date="2019-01" db="EMBL/GenBank/DDBJ databases">
        <title>Novel species of Cellulomonas.</title>
        <authorList>
            <person name="Liu Q."/>
            <person name="Xin Y.-H."/>
        </authorList>
    </citation>
    <scope>NUCLEOTIDE SEQUENCE [LARGE SCALE GENOMIC DNA]</scope>
    <source>
        <strain evidence="1 2">HLT2-17</strain>
    </source>
</reference>
<organism evidence="1 2">
    <name type="scientific">Pengzhenrongella frigida</name>
    <dbReference type="NCBI Taxonomy" id="1259133"/>
    <lineage>
        <taxon>Bacteria</taxon>
        <taxon>Bacillati</taxon>
        <taxon>Actinomycetota</taxon>
        <taxon>Actinomycetes</taxon>
        <taxon>Micrococcales</taxon>
        <taxon>Pengzhenrongella</taxon>
    </lineage>
</organism>